<comment type="caution">
    <text evidence="3">The sequence shown here is derived from an EMBL/GenBank/DDBJ whole genome shotgun (WGS) entry which is preliminary data.</text>
</comment>
<feature type="compositionally biased region" description="Pro residues" evidence="1">
    <location>
        <begin position="45"/>
        <end position="57"/>
    </location>
</feature>
<organism evidence="3 4">
    <name type="scientific">Sphingomonas pseudosanguinis</name>
    <dbReference type="NCBI Taxonomy" id="413712"/>
    <lineage>
        <taxon>Bacteria</taxon>
        <taxon>Pseudomonadati</taxon>
        <taxon>Pseudomonadota</taxon>
        <taxon>Alphaproteobacteria</taxon>
        <taxon>Sphingomonadales</taxon>
        <taxon>Sphingomonadaceae</taxon>
        <taxon>Sphingomonas</taxon>
    </lineage>
</organism>
<evidence type="ECO:0000313" key="4">
    <source>
        <dbReference type="Proteomes" id="UP000538670"/>
    </source>
</evidence>
<feature type="region of interest" description="Disordered" evidence="1">
    <location>
        <begin position="28"/>
        <end position="62"/>
    </location>
</feature>
<feature type="signal peptide" evidence="2">
    <location>
        <begin position="1"/>
        <end position="25"/>
    </location>
</feature>
<dbReference type="Proteomes" id="UP000538670">
    <property type="component" value="Unassembled WGS sequence"/>
</dbReference>
<dbReference type="AlphaFoldDB" id="A0A7W6F1I3"/>
<dbReference type="RefSeq" id="WP_183949848.1">
    <property type="nucleotide sequence ID" value="NZ_JACIDH010000001.1"/>
</dbReference>
<dbReference type="PROSITE" id="PS51257">
    <property type="entry name" value="PROKAR_LIPOPROTEIN"/>
    <property type="match status" value="1"/>
</dbReference>
<accession>A0A7W6F1I3</accession>
<evidence type="ECO:0000313" key="3">
    <source>
        <dbReference type="EMBL" id="MBB3877737.1"/>
    </source>
</evidence>
<dbReference type="EMBL" id="JACIDH010000001">
    <property type="protein sequence ID" value="MBB3877737.1"/>
    <property type="molecule type" value="Genomic_DNA"/>
</dbReference>
<keyword evidence="4" id="KW-1185">Reference proteome</keyword>
<sequence length="184" mass="19102">MTTMRPHPTIGLPAALLLLACGAPARSVPAEPDNGAAPGASVPAVPSPSPTTTPPGTPDGKPVTITLTDKHRVTLSGFRIIENHGLSAGQCGVTIERQRLMTMGVDDTEVYSCDALVAAGIVPPDGQRQRIGLIYDVSSPNAQFRTAVVLREEGGRWAVDPTYSGKFDGTPAGRSIPALRGALK</sequence>
<gene>
    <name evidence="3" type="ORF">GGR48_000140</name>
</gene>
<proteinExistence type="predicted"/>
<name>A0A7W6F1I3_9SPHN</name>
<feature type="compositionally biased region" description="Low complexity" evidence="1">
    <location>
        <begin position="35"/>
        <end position="44"/>
    </location>
</feature>
<reference evidence="3 4" key="1">
    <citation type="submission" date="2020-08" db="EMBL/GenBank/DDBJ databases">
        <title>Genomic Encyclopedia of Type Strains, Phase IV (KMG-IV): sequencing the most valuable type-strain genomes for metagenomic binning, comparative biology and taxonomic classification.</title>
        <authorList>
            <person name="Goeker M."/>
        </authorList>
    </citation>
    <scope>NUCLEOTIDE SEQUENCE [LARGE SCALE GENOMIC DNA]</scope>
    <source>
        <strain evidence="3 4">DSM 19512</strain>
    </source>
</reference>
<evidence type="ECO:0000256" key="2">
    <source>
        <dbReference type="SAM" id="SignalP"/>
    </source>
</evidence>
<feature type="chain" id="PRO_5030593999" evidence="2">
    <location>
        <begin position="26"/>
        <end position="184"/>
    </location>
</feature>
<evidence type="ECO:0000256" key="1">
    <source>
        <dbReference type="SAM" id="MobiDB-lite"/>
    </source>
</evidence>
<keyword evidence="2" id="KW-0732">Signal</keyword>
<protein>
    <submittedName>
        <fullName evidence="3">Uncharacterized protein</fullName>
    </submittedName>
</protein>